<accession>A0A2T3AYP5</accession>
<evidence type="ECO:0000313" key="3">
    <source>
        <dbReference type="Proteomes" id="UP000241818"/>
    </source>
</evidence>
<feature type="compositionally biased region" description="Basic and acidic residues" evidence="1">
    <location>
        <begin position="67"/>
        <end position="78"/>
    </location>
</feature>
<sequence length="297" mass="33598">MPPHLSRSSLSFLTRCSTTSYARAFTSSSRLSAIGPESPKFIEIPVPPQRQARGSRDIKGILPPPRDVFDTRGLDKTTPDFLAATTPEPKELPETEDDRIIWKRRMAAKRRANLREGILELYERKKRQEVIVAKRSAWKVRDREKRLKAPQREDERLTNPTITAATRTLQSGPVPDPDREARLAEKAERVKAREALKAAQRKDALHTLYMNARGFITTEEQLDAEIEKIFVPYPFGENNEGKTNIWDAYGAPPTVQDMLSAVNNTQKLAIDFHRGPGAITGKRMKRIAEELTGGKMD</sequence>
<evidence type="ECO:0000256" key="1">
    <source>
        <dbReference type="SAM" id="MobiDB-lite"/>
    </source>
</evidence>
<keyword evidence="3" id="KW-1185">Reference proteome</keyword>
<dbReference type="OrthoDB" id="5223508at2759"/>
<dbReference type="RefSeq" id="XP_024719786.1">
    <property type="nucleotide sequence ID" value="XM_024862778.1"/>
</dbReference>
<dbReference type="InterPro" id="IPR058940">
    <property type="entry name" value="mS26_fungi"/>
</dbReference>
<evidence type="ECO:0000313" key="2">
    <source>
        <dbReference type="EMBL" id="PSS15187.1"/>
    </source>
</evidence>
<dbReference type="EMBL" id="KZ679013">
    <property type="protein sequence ID" value="PSS15187.1"/>
    <property type="molecule type" value="Genomic_DNA"/>
</dbReference>
<proteinExistence type="predicted"/>
<reference evidence="2 3" key="1">
    <citation type="journal article" date="2018" name="New Phytol.">
        <title>Comparative genomics and transcriptomics depict ericoid mycorrhizal fungi as versatile saprotrophs and plant mutualists.</title>
        <authorList>
            <person name="Martino E."/>
            <person name="Morin E."/>
            <person name="Grelet G.A."/>
            <person name="Kuo A."/>
            <person name="Kohler A."/>
            <person name="Daghino S."/>
            <person name="Barry K.W."/>
            <person name="Cichocki N."/>
            <person name="Clum A."/>
            <person name="Dockter R.B."/>
            <person name="Hainaut M."/>
            <person name="Kuo R.C."/>
            <person name="LaButti K."/>
            <person name="Lindahl B.D."/>
            <person name="Lindquist E.A."/>
            <person name="Lipzen A."/>
            <person name="Khouja H.R."/>
            <person name="Magnuson J."/>
            <person name="Murat C."/>
            <person name="Ohm R.A."/>
            <person name="Singer S.W."/>
            <person name="Spatafora J.W."/>
            <person name="Wang M."/>
            <person name="Veneault-Fourrey C."/>
            <person name="Henrissat B."/>
            <person name="Grigoriev I.V."/>
            <person name="Martin F.M."/>
            <person name="Perotto S."/>
        </authorList>
    </citation>
    <scope>NUCLEOTIDE SEQUENCE [LARGE SCALE GENOMIC DNA]</scope>
    <source>
        <strain evidence="2 3">ATCC 22711</strain>
    </source>
</reference>
<dbReference type="Proteomes" id="UP000241818">
    <property type="component" value="Unassembled WGS sequence"/>
</dbReference>
<gene>
    <name evidence="2" type="ORF">M430DRAFT_142687</name>
</gene>
<protein>
    <submittedName>
        <fullName evidence="2">Uncharacterized protein</fullName>
    </submittedName>
</protein>
<dbReference type="CDD" id="cd23703">
    <property type="entry name" value="mS26_PET12"/>
    <property type="match status" value="1"/>
</dbReference>
<dbReference type="Pfam" id="PF26163">
    <property type="entry name" value="mS26"/>
    <property type="match status" value="1"/>
</dbReference>
<organism evidence="2 3">
    <name type="scientific">Amorphotheca resinae ATCC 22711</name>
    <dbReference type="NCBI Taxonomy" id="857342"/>
    <lineage>
        <taxon>Eukaryota</taxon>
        <taxon>Fungi</taxon>
        <taxon>Dikarya</taxon>
        <taxon>Ascomycota</taxon>
        <taxon>Pezizomycotina</taxon>
        <taxon>Leotiomycetes</taxon>
        <taxon>Helotiales</taxon>
        <taxon>Amorphothecaceae</taxon>
        <taxon>Amorphotheca</taxon>
    </lineage>
</organism>
<name>A0A2T3AYP5_AMORE</name>
<dbReference type="AlphaFoldDB" id="A0A2T3AYP5"/>
<dbReference type="InParanoid" id="A0A2T3AYP5"/>
<feature type="region of interest" description="Disordered" evidence="1">
    <location>
        <begin position="35"/>
        <end position="95"/>
    </location>
</feature>
<dbReference type="STRING" id="857342.A0A2T3AYP5"/>
<dbReference type="GeneID" id="36570859"/>